<keyword evidence="2" id="KW-0812">Transmembrane</keyword>
<dbReference type="AlphaFoldDB" id="A0AA35UWR3"/>
<evidence type="ECO:0000256" key="2">
    <source>
        <dbReference type="SAM" id="Phobius"/>
    </source>
</evidence>
<keyword evidence="2" id="KW-0472">Membrane</keyword>
<sequence>MISVPSEEEEDSDSRVETGSGKVRQRDNRLGVVWTGAENRRRILRLEVKDLGTVIWRWVQKAVSGCMSPSQVWTFLCLGRESDHLAGLAVRRRVMPIEFSDMGIEYISIGVVGLVLILGVLCGFSCPWKKFSVWYEIHSDGFNRMTSNDIPTSSIMEQHPYAYMDYQGMNIRNQVERKWALGLQMKLVY</sequence>
<reference evidence="3" key="1">
    <citation type="submission" date="2023-04" db="EMBL/GenBank/DDBJ databases">
        <authorList>
            <person name="Vijverberg K."/>
            <person name="Xiong W."/>
            <person name="Schranz E."/>
        </authorList>
    </citation>
    <scope>NUCLEOTIDE SEQUENCE</scope>
</reference>
<name>A0AA35UWR3_LACSI</name>
<dbReference type="Proteomes" id="UP001177003">
    <property type="component" value="Chromosome 0"/>
</dbReference>
<keyword evidence="4" id="KW-1185">Reference proteome</keyword>
<dbReference type="EMBL" id="OX465086">
    <property type="protein sequence ID" value="CAI9260195.1"/>
    <property type="molecule type" value="Genomic_DNA"/>
</dbReference>
<feature type="region of interest" description="Disordered" evidence="1">
    <location>
        <begin position="1"/>
        <end position="23"/>
    </location>
</feature>
<evidence type="ECO:0000313" key="4">
    <source>
        <dbReference type="Proteomes" id="UP001177003"/>
    </source>
</evidence>
<protein>
    <submittedName>
        <fullName evidence="3">Uncharacterized protein</fullName>
    </submittedName>
</protein>
<evidence type="ECO:0000313" key="3">
    <source>
        <dbReference type="EMBL" id="CAI9260195.1"/>
    </source>
</evidence>
<proteinExistence type="predicted"/>
<keyword evidence="2" id="KW-1133">Transmembrane helix</keyword>
<feature type="compositionally biased region" description="Acidic residues" evidence="1">
    <location>
        <begin position="1"/>
        <end position="12"/>
    </location>
</feature>
<gene>
    <name evidence="3" type="ORF">LSALG_LOCUS1038</name>
</gene>
<feature type="transmembrane region" description="Helical" evidence="2">
    <location>
        <begin position="106"/>
        <end position="126"/>
    </location>
</feature>
<evidence type="ECO:0000256" key="1">
    <source>
        <dbReference type="SAM" id="MobiDB-lite"/>
    </source>
</evidence>
<accession>A0AA35UWR3</accession>
<organism evidence="3 4">
    <name type="scientific">Lactuca saligna</name>
    <name type="common">Willowleaf lettuce</name>
    <dbReference type="NCBI Taxonomy" id="75948"/>
    <lineage>
        <taxon>Eukaryota</taxon>
        <taxon>Viridiplantae</taxon>
        <taxon>Streptophyta</taxon>
        <taxon>Embryophyta</taxon>
        <taxon>Tracheophyta</taxon>
        <taxon>Spermatophyta</taxon>
        <taxon>Magnoliopsida</taxon>
        <taxon>eudicotyledons</taxon>
        <taxon>Gunneridae</taxon>
        <taxon>Pentapetalae</taxon>
        <taxon>asterids</taxon>
        <taxon>campanulids</taxon>
        <taxon>Asterales</taxon>
        <taxon>Asteraceae</taxon>
        <taxon>Cichorioideae</taxon>
        <taxon>Cichorieae</taxon>
        <taxon>Lactucinae</taxon>
        <taxon>Lactuca</taxon>
    </lineage>
</organism>